<dbReference type="GO" id="GO:0008360">
    <property type="term" value="P:regulation of cell shape"/>
    <property type="evidence" value="ECO:0007669"/>
    <property type="project" value="UniProtKB-KW"/>
</dbReference>
<dbReference type="Gene3D" id="1.25.40.650">
    <property type="match status" value="1"/>
</dbReference>
<dbReference type="SUPFAM" id="SSF53822">
    <property type="entry name" value="Periplasmic binding protein-like I"/>
    <property type="match status" value="1"/>
</dbReference>
<evidence type="ECO:0000256" key="6">
    <source>
        <dbReference type="ARBA" id="ARBA00023237"/>
    </source>
</evidence>
<evidence type="ECO:0000313" key="10">
    <source>
        <dbReference type="EMBL" id="SEM00875.1"/>
    </source>
</evidence>
<evidence type="ECO:0000256" key="3">
    <source>
        <dbReference type="ARBA" id="ARBA00022984"/>
    </source>
</evidence>
<keyword evidence="8" id="KW-1133">Transmembrane helix</keyword>
<dbReference type="CDD" id="cd06339">
    <property type="entry name" value="PBP1_YraM_LppC_lipoprotein-like"/>
    <property type="match status" value="1"/>
</dbReference>
<dbReference type="Proteomes" id="UP001224812">
    <property type="component" value="Unassembled WGS sequence"/>
</dbReference>
<protein>
    <submittedName>
        <fullName evidence="9">Penicillin-binding protein activator</fullName>
    </submittedName>
</protein>
<evidence type="ECO:0000256" key="2">
    <source>
        <dbReference type="ARBA" id="ARBA00022960"/>
    </source>
</evidence>
<dbReference type="EMBL" id="FOBN01000003">
    <property type="protein sequence ID" value="SEM00875.1"/>
    <property type="molecule type" value="Genomic_DNA"/>
</dbReference>
<keyword evidence="6" id="KW-0998">Cell outer membrane</keyword>
<dbReference type="PANTHER" id="PTHR38038">
    <property type="entry name" value="PENICILLIN-BINDING PROTEIN ACTIVATOR LPOA"/>
    <property type="match status" value="1"/>
</dbReference>
<gene>
    <name evidence="9" type="ORF">QJT92_00130</name>
    <name evidence="10" type="ORF">SAMN05444853_10327</name>
</gene>
<dbReference type="STRING" id="97481.SAMN05444853_10327"/>
<dbReference type="GeneID" id="83545108"/>
<reference evidence="10" key="1">
    <citation type="submission" date="2016-10" db="EMBL/GenBank/DDBJ databases">
        <authorList>
            <person name="de Groot N.N."/>
        </authorList>
    </citation>
    <scope>NUCLEOTIDE SEQUENCE [LARGE SCALE GENOMIC DNA]</scope>
    <source>
        <strain evidence="10">DSM 24204</strain>
    </source>
</reference>
<proteinExistence type="predicted"/>
<dbReference type="AlphaFoldDB" id="A0A1H7UW18"/>
<keyword evidence="7" id="KW-0449">Lipoprotein</keyword>
<dbReference type="OrthoDB" id="6708821at2"/>
<dbReference type="InterPro" id="IPR007443">
    <property type="entry name" value="LpoA"/>
</dbReference>
<evidence type="ECO:0000313" key="9">
    <source>
        <dbReference type="EMBL" id="MDP8084340.1"/>
    </source>
</evidence>
<dbReference type="Gene3D" id="1.25.40.10">
    <property type="entry name" value="Tetratricopeptide repeat domain"/>
    <property type="match status" value="1"/>
</dbReference>
<keyword evidence="2" id="KW-0133">Cell shape</keyword>
<dbReference type="RefSeq" id="WP_090920179.1">
    <property type="nucleotide sequence ID" value="NZ_CP016180.1"/>
</dbReference>
<dbReference type="Pfam" id="PF04348">
    <property type="entry name" value="LppC"/>
    <property type="match status" value="1"/>
</dbReference>
<evidence type="ECO:0000256" key="1">
    <source>
        <dbReference type="ARBA" id="ARBA00022729"/>
    </source>
</evidence>
<evidence type="ECO:0000313" key="12">
    <source>
        <dbReference type="Proteomes" id="UP001224812"/>
    </source>
</evidence>
<name>A0A1H7UW18_9PAST</name>
<dbReference type="EMBL" id="JASAVS010000001">
    <property type="protein sequence ID" value="MDP8084340.1"/>
    <property type="molecule type" value="Genomic_DNA"/>
</dbReference>
<keyword evidence="5" id="KW-0564">Palmitate</keyword>
<evidence type="ECO:0000313" key="11">
    <source>
        <dbReference type="Proteomes" id="UP000198883"/>
    </source>
</evidence>
<organism evidence="10 11">
    <name type="scientific">Phocoenobacter skyensis</name>
    <dbReference type="NCBI Taxonomy" id="97481"/>
    <lineage>
        <taxon>Bacteria</taxon>
        <taxon>Pseudomonadati</taxon>
        <taxon>Pseudomonadota</taxon>
        <taxon>Gammaproteobacteria</taxon>
        <taxon>Pasteurellales</taxon>
        <taxon>Pasteurellaceae</taxon>
        <taxon>Phocoenobacter</taxon>
    </lineage>
</organism>
<keyword evidence="12" id="KW-1185">Reference proteome</keyword>
<feature type="transmembrane region" description="Helical" evidence="8">
    <location>
        <begin position="20"/>
        <end position="39"/>
    </location>
</feature>
<keyword evidence="1" id="KW-0732">Signal</keyword>
<dbReference type="GO" id="GO:0030234">
    <property type="term" value="F:enzyme regulator activity"/>
    <property type="evidence" value="ECO:0007669"/>
    <property type="project" value="TreeGrafter"/>
</dbReference>
<evidence type="ECO:0000256" key="4">
    <source>
        <dbReference type="ARBA" id="ARBA00023136"/>
    </source>
</evidence>
<dbReference type="InterPro" id="IPR028082">
    <property type="entry name" value="Peripla_BP_I"/>
</dbReference>
<keyword evidence="4 8" id="KW-0472">Membrane</keyword>
<dbReference type="InterPro" id="IPR011990">
    <property type="entry name" value="TPR-like_helical_dom_sf"/>
</dbReference>
<evidence type="ECO:0000256" key="8">
    <source>
        <dbReference type="SAM" id="Phobius"/>
    </source>
</evidence>
<keyword evidence="8" id="KW-0812">Transmembrane</keyword>
<keyword evidence="3" id="KW-0573">Peptidoglycan synthesis</keyword>
<dbReference type="Gene3D" id="3.40.50.2300">
    <property type="match status" value="2"/>
</dbReference>
<dbReference type="GO" id="GO:0009252">
    <property type="term" value="P:peptidoglycan biosynthetic process"/>
    <property type="evidence" value="ECO:0007669"/>
    <property type="project" value="UniProtKB-KW"/>
</dbReference>
<dbReference type="PANTHER" id="PTHR38038:SF1">
    <property type="entry name" value="PENICILLIN-BINDING PROTEIN ACTIVATOR LPOA"/>
    <property type="match status" value="1"/>
</dbReference>
<reference evidence="9 12" key="3">
    <citation type="journal article" date="2023" name="Front. Microbiol.">
        <title>Phylogeography and host specificity of Pasteurellaceae pathogenic to sea-farmed fish in the north-east Atlantic.</title>
        <authorList>
            <person name="Gulla S."/>
            <person name="Colquhoun D.J."/>
            <person name="Olsen A.B."/>
            <person name="Spilsberg B."/>
            <person name="Lagesen K."/>
            <person name="Aakesson C.P."/>
            <person name="Strom S."/>
            <person name="Manji F."/>
            <person name="Birkbeck T.H."/>
            <person name="Nilsen H.K."/>
        </authorList>
    </citation>
    <scope>NUCLEOTIDE SEQUENCE [LARGE SCALE GENOMIC DNA]</scope>
    <source>
        <strain evidence="9 12">VIO11850</strain>
    </source>
</reference>
<dbReference type="Proteomes" id="UP000198883">
    <property type="component" value="Unassembled WGS sequence"/>
</dbReference>
<dbReference type="GO" id="GO:0031241">
    <property type="term" value="C:periplasmic side of cell outer membrane"/>
    <property type="evidence" value="ECO:0007669"/>
    <property type="project" value="TreeGrafter"/>
</dbReference>
<reference evidence="11" key="2">
    <citation type="submission" date="2016-10" db="EMBL/GenBank/DDBJ databases">
        <authorList>
            <person name="Varghese N."/>
            <person name="Submissions S."/>
        </authorList>
    </citation>
    <scope>NUCLEOTIDE SEQUENCE [LARGE SCALE GENOMIC DNA]</scope>
    <source>
        <strain evidence="11">DSM 24204</strain>
    </source>
</reference>
<sequence length="586" mass="65446">MLNTILVQKRTLKQKMRTILLPIVMSLFLSACTTGLSLFTNEVTESLRNEAYSSSEFYVNKLTLSLDPESRKSYRLLAIRQLLAENKIVEAKNMLAELSPTLNEIQQIEYQLVTAKLMIMENKKVQADQALKLLPLSQLSRVQMKRYYKILVKIAEKNKNIVEAVRTSILLDGYLVDTKEHQLNNNNIWALLRRANKGMLSATRAKAGETTLAGWLSLIQLYNDNLSTPETLVQAINSWKALYPSHSAAILLPTELKAITSFQQTQFNHIALLLPLSGDLKFLGEIIQQGFDDARGMNELVSVNILDTNSESLNLIIQNAKVSGAQAVIGPLLKSKVDEMLHNTNIDGLSILALNATNNSRARAKVCYYGLSPEAEAYSAADKMRQDGVTQALVIAPNGDFGMRSANAFAARWRKVTNTDADVRYYDQAIDIVTNLQNIEYVEGQSIYFLGNADQLLEAKEALDSSEFANKFTIYTSSRSHSPNSNADFYTTMEGVKFSEIPLLSDRSSEQYKMASKVAKSDFSMMRLYAMGADAWTLINNFNELRQIPGFTISGLTGELKAGVNCHIERNMKWLKYSGSSVISDD</sequence>
<evidence type="ECO:0000256" key="7">
    <source>
        <dbReference type="ARBA" id="ARBA00023288"/>
    </source>
</evidence>
<evidence type="ECO:0000256" key="5">
    <source>
        <dbReference type="ARBA" id="ARBA00023139"/>
    </source>
</evidence>
<accession>A0A1H7UW18</accession>